<dbReference type="InterPro" id="IPR013517">
    <property type="entry name" value="FG-GAP"/>
</dbReference>
<dbReference type="PANTHER" id="PTHR43065">
    <property type="entry name" value="SENSOR HISTIDINE KINASE"/>
    <property type="match status" value="1"/>
</dbReference>
<evidence type="ECO:0000256" key="4">
    <source>
        <dbReference type="ARBA" id="ARBA00022729"/>
    </source>
</evidence>
<comment type="catalytic activity">
    <reaction evidence="1">
        <text>ATP + protein L-histidine = ADP + protein N-phospho-L-histidine.</text>
        <dbReference type="EC" id="2.7.13.3"/>
    </reaction>
</comment>
<dbReference type="Gene3D" id="1.10.287.130">
    <property type="match status" value="1"/>
</dbReference>
<evidence type="ECO:0000259" key="7">
    <source>
        <dbReference type="PROSITE" id="PS50109"/>
    </source>
</evidence>
<sequence>MNKKFFVLIFIFFLLPLQAQQFKMLKANLISGLIPDIEDGYGVAFRDFNGDGYPDIYLVCFRNLNRLLINNGGIIPFIDRTIFSGLGGDLMSRGKTNLELGASAADFDNDGDADIFLAGWGKTTKLFRNSGLVSFEDGTAALNLHGITDANYGLWLDADNDGNLDLYITDEHRSNRLFHNDGNGNFHEVIWTETLIDSAVSQGSCASDFDNDGDMDIYVANWFAPDYLLINNGHGLFTPAALPLPTLSDNFSSNSATAADLDNDGDEDLLVVTHEGRVFYYQNVSRSGRPSFITIEEHPFSVLEGSVYGALIEDFNNDGWLDCFFSVKGKNRLYLGKGDGLFEDFYDTDDRTAYSTGSAAADLDQDGDLDIFVANKDEICQVYLNPTNDHNSVFIKPVGTKSGRDALGTKIYFYAGADTSSAFLGMRSVQAQCSYLSSSEPMVHFGLGLNDTVSAKIVFPSGVTIIRNNLAPGTHLVVYEYTAVWRWAYSVFNSAVNYFRTASFWINVGLIALLLLLYYLFLQAGVKRYSLQAAALAGRLFILFIISAAAFLFLRAYPLTIILSALNIVNMAGMGLFSLYAEYMNNRRRKRNRFRGELRILSRDMINIHENDALFKRLLKTLISHEEIERVVLLQPDDNKHLTLVLSLPNLADTKKELAISSEIYRALLDDERVFSRRGVLFAPLFSAFRINVILPIKLDDQLFGIIGIYMPNADAPLNQEDLNLISTIANQTAIAIQNNNYTAQRAELVKKLTEAQVREEYTRQLEETNRKLDQKNNELTRLFKELQEKESQLIHSEKMASLGQLVAGISHELNNPISFIYANSKALTDYLDELAGLIVPLQKQGAGKAVAGQFNKILEDIRAIVRDNITGSQNVKELVLNLKNFSRLDQADWKEARLCPGIESSLKILKPQIPEDVNIVKEFKDDPLIYCNPGQLNQVFINLISNAVQAIEGRGTVTIRTFIRKSDLIIEVKDTGVGLNKKDLKRIFDPFFTTKDVNKGTGLGLSISYAIVQKHRGAIEVESKEGKGSVFRIILPMKVNAGISGKKKSDTASPK</sequence>
<comment type="caution">
    <text evidence="8">The sequence shown here is derived from an EMBL/GenBank/DDBJ whole genome shotgun (WGS) entry which is preliminary data.</text>
</comment>
<dbReference type="SMART" id="SM00387">
    <property type="entry name" value="HATPase_c"/>
    <property type="match status" value="1"/>
</dbReference>
<dbReference type="InterPro" id="IPR003594">
    <property type="entry name" value="HATPase_dom"/>
</dbReference>
<keyword evidence="3" id="KW-0597">Phosphoprotein</keyword>
<dbReference type="Pfam" id="PF13492">
    <property type="entry name" value="GAF_3"/>
    <property type="match status" value="1"/>
</dbReference>
<reference evidence="8" key="1">
    <citation type="journal article" date="2020" name="mSystems">
        <title>Genome- and Community-Level Interaction Insights into Carbon Utilization and Element Cycling Functions of Hydrothermarchaeota in Hydrothermal Sediment.</title>
        <authorList>
            <person name="Zhou Z."/>
            <person name="Liu Y."/>
            <person name="Xu W."/>
            <person name="Pan J."/>
            <person name="Luo Z.H."/>
            <person name="Li M."/>
        </authorList>
    </citation>
    <scope>NUCLEOTIDE SEQUENCE [LARGE SCALE GENOMIC DNA]</scope>
    <source>
        <strain evidence="8">HyVt-577</strain>
    </source>
</reference>
<organism evidence="8">
    <name type="scientific">Caldithrix abyssi</name>
    <dbReference type="NCBI Taxonomy" id="187145"/>
    <lineage>
        <taxon>Bacteria</taxon>
        <taxon>Pseudomonadati</taxon>
        <taxon>Calditrichota</taxon>
        <taxon>Calditrichia</taxon>
        <taxon>Calditrichales</taxon>
        <taxon>Calditrichaceae</taxon>
        <taxon>Caldithrix</taxon>
    </lineage>
</organism>
<evidence type="ECO:0000256" key="6">
    <source>
        <dbReference type="SAM" id="Phobius"/>
    </source>
</evidence>
<evidence type="ECO:0000256" key="1">
    <source>
        <dbReference type="ARBA" id="ARBA00000085"/>
    </source>
</evidence>
<dbReference type="Gene3D" id="3.30.565.10">
    <property type="entry name" value="Histidine kinase-like ATPase, C-terminal domain"/>
    <property type="match status" value="1"/>
</dbReference>
<dbReference type="InterPro" id="IPR005467">
    <property type="entry name" value="His_kinase_dom"/>
</dbReference>
<keyword evidence="6" id="KW-1133">Transmembrane helix</keyword>
<dbReference type="Pfam" id="PF02518">
    <property type="entry name" value="HATPase_c"/>
    <property type="match status" value="1"/>
</dbReference>
<accession>A0A7V4WUF7</accession>
<protein>
    <recommendedName>
        <fullName evidence="2">histidine kinase</fullName>
        <ecNumber evidence="2">2.7.13.3</ecNumber>
    </recommendedName>
</protein>
<keyword evidence="4" id="KW-0732">Signal</keyword>
<evidence type="ECO:0000256" key="2">
    <source>
        <dbReference type="ARBA" id="ARBA00012438"/>
    </source>
</evidence>
<dbReference type="SMART" id="SM00065">
    <property type="entry name" value="GAF"/>
    <property type="match status" value="1"/>
</dbReference>
<dbReference type="SUPFAM" id="SSF47384">
    <property type="entry name" value="Homodimeric domain of signal transducing histidine kinase"/>
    <property type="match status" value="1"/>
</dbReference>
<dbReference type="Pfam" id="PF07593">
    <property type="entry name" value="UnbV_ASPIC"/>
    <property type="match status" value="1"/>
</dbReference>
<dbReference type="Pfam" id="PF13517">
    <property type="entry name" value="FG-GAP_3"/>
    <property type="match status" value="3"/>
</dbReference>
<dbReference type="InterPro" id="IPR004358">
    <property type="entry name" value="Sig_transdc_His_kin-like_C"/>
</dbReference>
<dbReference type="InterPro" id="IPR003018">
    <property type="entry name" value="GAF"/>
</dbReference>
<dbReference type="SMART" id="SM00388">
    <property type="entry name" value="HisKA"/>
    <property type="match status" value="1"/>
</dbReference>
<dbReference type="InterPro" id="IPR011519">
    <property type="entry name" value="UnbV_ASPIC"/>
</dbReference>
<dbReference type="PANTHER" id="PTHR43065:SF50">
    <property type="entry name" value="HISTIDINE KINASE"/>
    <property type="match status" value="1"/>
</dbReference>
<feature type="domain" description="Histidine kinase" evidence="7">
    <location>
        <begin position="809"/>
        <end position="1040"/>
    </location>
</feature>
<dbReference type="InterPro" id="IPR029016">
    <property type="entry name" value="GAF-like_dom_sf"/>
</dbReference>
<proteinExistence type="predicted"/>
<name>A0A7V4WUF7_CALAY</name>
<dbReference type="SUPFAM" id="SSF69318">
    <property type="entry name" value="Integrin alpha N-terminal domain"/>
    <property type="match status" value="1"/>
</dbReference>
<keyword evidence="6" id="KW-0812">Transmembrane</keyword>
<gene>
    <name evidence="8" type="ORF">ENK44_01165</name>
</gene>
<evidence type="ECO:0000313" key="8">
    <source>
        <dbReference type="EMBL" id="HGY54286.1"/>
    </source>
</evidence>
<dbReference type="SUPFAM" id="SSF55874">
    <property type="entry name" value="ATPase domain of HSP90 chaperone/DNA topoisomerase II/histidine kinase"/>
    <property type="match status" value="1"/>
</dbReference>
<keyword evidence="5" id="KW-0175">Coiled coil</keyword>
<dbReference type="Gene3D" id="2.130.10.130">
    <property type="entry name" value="Integrin alpha, N-terminal"/>
    <property type="match status" value="2"/>
</dbReference>
<dbReference type="EMBL" id="DRQG01000015">
    <property type="protein sequence ID" value="HGY54286.1"/>
    <property type="molecule type" value="Genomic_DNA"/>
</dbReference>
<feature type="transmembrane region" description="Helical" evidence="6">
    <location>
        <begin position="502"/>
        <end position="521"/>
    </location>
</feature>
<evidence type="ECO:0000256" key="3">
    <source>
        <dbReference type="ARBA" id="ARBA00022553"/>
    </source>
</evidence>
<dbReference type="Proteomes" id="UP000885779">
    <property type="component" value="Unassembled WGS sequence"/>
</dbReference>
<feature type="transmembrane region" description="Helical" evidence="6">
    <location>
        <begin position="533"/>
        <end position="554"/>
    </location>
</feature>
<dbReference type="SUPFAM" id="SSF55781">
    <property type="entry name" value="GAF domain-like"/>
    <property type="match status" value="1"/>
</dbReference>
<dbReference type="InterPro" id="IPR036097">
    <property type="entry name" value="HisK_dim/P_sf"/>
</dbReference>
<dbReference type="AlphaFoldDB" id="A0A7V4WUF7"/>
<feature type="coiled-coil region" evidence="5">
    <location>
        <begin position="739"/>
        <end position="793"/>
    </location>
</feature>
<dbReference type="Gene3D" id="3.30.450.40">
    <property type="match status" value="1"/>
</dbReference>
<dbReference type="CDD" id="cd00082">
    <property type="entry name" value="HisKA"/>
    <property type="match status" value="1"/>
</dbReference>
<keyword evidence="6" id="KW-0472">Membrane</keyword>
<dbReference type="PROSITE" id="PS50109">
    <property type="entry name" value="HIS_KIN"/>
    <property type="match status" value="1"/>
</dbReference>
<dbReference type="GO" id="GO:0000155">
    <property type="term" value="F:phosphorelay sensor kinase activity"/>
    <property type="evidence" value="ECO:0007669"/>
    <property type="project" value="InterPro"/>
</dbReference>
<dbReference type="PRINTS" id="PR00344">
    <property type="entry name" value="BCTRLSENSOR"/>
</dbReference>
<dbReference type="EC" id="2.7.13.3" evidence="2"/>
<dbReference type="InterPro" id="IPR028994">
    <property type="entry name" value="Integrin_alpha_N"/>
</dbReference>
<dbReference type="InterPro" id="IPR036890">
    <property type="entry name" value="HATPase_C_sf"/>
</dbReference>
<feature type="transmembrane region" description="Helical" evidence="6">
    <location>
        <begin position="560"/>
        <end position="581"/>
    </location>
</feature>
<dbReference type="InterPro" id="IPR003661">
    <property type="entry name" value="HisK_dim/P_dom"/>
</dbReference>
<evidence type="ECO:0000256" key="5">
    <source>
        <dbReference type="SAM" id="Coils"/>
    </source>
</evidence>